<protein>
    <recommendedName>
        <fullName evidence="3">EGF-like domain-containing protein</fullName>
    </recommendedName>
</protein>
<comment type="caution">
    <text evidence="1">The sequence shown here is derived from an EMBL/GenBank/DDBJ whole genome shotgun (WGS) entry which is preliminary data.</text>
</comment>
<dbReference type="AlphaFoldDB" id="A0A1L9B764"/>
<dbReference type="Proteomes" id="UP000182229">
    <property type="component" value="Unassembled WGS sequence"/>
</dbReference>
<accession>A0A1L9B764</accession>
<keyword evidence="2" id="KW-1185">Reference proteome</keyword>
<dbReference type="OrthoDB" id="5501751at2"/>
<organism evidence="1 2">
    <name type="scientific">Cystobacter ferrugineus</name>
    <dbReference type="NCBI Taxonomy" id="83449"/>
    <lineage>
        <taxon>Bacteria</taxon>
        <taxon>Pseudomonadati</taxon>
        <taxon>Myxococcota</taxon>
        <taxon>Myxococcia</taxon>
        <taxon>Myxococcales</taxon>
        <taxon>Cystobacterineae</taxon>
        <taxon>Archangiaceae</taxon>
        <taxon>Cystobacter</taxon>
    </lineage>
</organism>
<dbReference type="Gene3D" id="2.60.120.380">
    <property type="match status" value="2"/>
</dbReference>
<dbReference type="STRING" id="83449.BON30_23325"/>
<evidence type="ECO:0008006" key="3">
    <source>
        <dbReference type="Google" id="ProtNLM"/>
    </source>
</evidence>
<reference evidence="2" key="1">
    <citation type="submission" date="2016-11" db="EMBL/GenBank/DDBJ databases">
        <authorList>
            <person name="Shukria A."/>
            <person name="Stevens D.C."/>
        </authorList>
    </citation>
    <scope>NUCLEOTIDE SEQUENCE [LARGE SCALE GENOMIC DNA]</scope>
    <source>
        <strain evidence="2">Cbfe23</strain>
    </source>
</reference>
<reference evidence="1 2" key="2">
    <citation type="submission" date="2016-12" db="EMBL/GenBank/DDBJ databases">
        <title>Draft Genome Sequence of Cystobacter ferrugineus Strain Cbfe23.</title>
        <authorList>
            <person name="Akbar S."/>
            <person name="Dowd S.E."/>
            <person name="Stevens D.C."/>
        </authorList>
    </citation>
    <scope>NUCLEOTIDE SEQUENCE [LARGE SCALE GENOMIC DNA]</scope>
    <source>
        <strain evidence="1 2">Cbfe23</strain>
    </source>
</reference>
<sequence length="312" mass="33673">MHPLTPRFVLLSALFFAPGCLDTSQPTPAKNPCEPNPCTQANKTTCANDNGQAVCLCSQGTLPRPNGTCEAVTNANCPEHPGDSAEPDDCIARAAPLDATGTRTQGIEPVGDYDFFRIDATARNVYVLTVTPGQGALLPRVDVFDHEGKWIRAKDGNPGVQVGFKARVGAPYTVRVSHSPRDPSPATGPYTLQLAPPVQDDHGDTPQEATGLVPAPAGTSATIHSGRIEYGQDEDYFSFPVVLNATYRIEFDTTRTVPTLAAFIRENVKDPFLTVQNSYVEFRAASSTTVFIDLYSANETPGAYAFRVFEYR</sequence>
<evidence type="ECO:0000313" key="1">
    <source>
        <dbReference type="EMBL" id="OJH38096.1"/>
    </source>
</evidence>
<proteinExistence type="predicted"/>
<dbReference type="RefSeq" id="WP_071900604.1">
    <property type="nucleotide sequence ID" value="NZ_MPIN01000006.1"/>
</dbReference>
<evidence type="ECO:0000313" key="2">
    <source>
        <dbReference type="Proteomes" id="UP000182229"/>
    </source>
</evidence>
<dbReference type="EMBL" id="MPIN01000006">
    <property type="protein sequence ID" value="OJH38096.1"/>
    <property type="molecule type" value="Genomic_DNA"/>
</dbReference>
<name>A0A1L9B764_9BACT</name>
<gene>
    <name evidence="1" type="ORF">BON30_23325</name>
</gene>